<organism evidence="1 2">
    <name type="scientific">Canavalia gladiata</name>
    <name type="common">Sword bean</name>
    <name type="synonym">Dolichos gladiatus</name>
    <dbReference type="NCBI Taxonomy" id="3824"/>
    <lineage>
        <taxon>Eukaryota</taxon>
        <taxon>Viridiplantae</taxon>
        <taxon>Streptophyta</taxon>
        <taxon>Embryophyta</taxon>
        <taxon>Tracheophyta</taxon>
        <taxon>Spermatophyta</taxon>
        <taxon>Magnoliopsida</taxon>
        <taxon>eudicotyledons</taxon>
        <taxon>Gunneridae</taxon>
        <taxon>Pentapetalae</taxon>
        <taxon>rosids</taxon>
        <taxon>fabids</taxon>
        <taxon>Fabales</taxon>
        <taxon>Fabaceae</taxon>
        <taxon>Papilionoideae</taxon>
        <taxon>50 kb inversion clade</taxon>
        <taxon>NPAAA clade</taxon>
        <taxon>indigoferoid/millettioid clade</taxon>
        <taxon>Phaseoleae</taxon>
        <taxon>Canavalia</taxon>
    </lineage>
</organism>
<comment type="caution">
    <text evidence="1">The sequence shown here is derived from an EMBL/GenBank/DDBJ whole genome shotgun (WGS) entry which is preliminary data.</text>
</comment>
<dbReference type="Proteomes" id="UP001367508">
    <property type="component" value="Unassembled WGS sequence"/>
</dbReference>
<dbReference type="AlphaFoldDB" id="A0AAN9KWL2"/>
<reference evidence="1 2" key="1">
    <citation type="submission" date="2024-01" db="EMBL/GenBank/DDBJ databases">
        <title>The genomes of 5 underutilized Papilionoideae crops provide insights into root nodulation and disease resistanc.</title>
        <authorList>
            <person name="Jiang F."/>
        </authorList>
    </citation>
    <scope>NUCLEOTIDE SEQUENCE [LARGE SCALE GENOMIC DNA]</scope>
    <source>
        <strain evidence="1">LVBAO_FW01</strain>
        <tissue evidence="1">Leaves</tissue>
    </source>
</reference>
<protein>
    <submittedName>
        <fullName evidence="1">Uncharacterized protein</fullName>
    </submittedName>
</protein>
<keyword evidence="2" id="KW-1185">Reference proteome</keyword>
<evidence type="ECO:0000313" key="2">
    <source>
        <dbReference type="Proteomes" id="UP001367508"/>
    </source>
</evidence>
<gene>
    <name evidence="1" type="ORF">VNO77_27243</name>
</gene>
<evidence type="ECO:0000313" key="1">
    <source>
        <dbReference type="EMBL" id="KAK7323752.1"/>
    </source>
</evidence>
<name>A0AAN9KWL2_CANGL</name>
<accession>A0AAN9KWL2</accession>
<sequence length="173" mass="20093">MLTGSATSKRSYVTGCLDLQQIHTIHKEDMFFLEINQQEFRLKPMIAQSSTENQWEPQGVIYLRSTWFNLVDLAGFEIQKINKVRQVMLKTHVTKLRRLFATTICRKPMIIDIKFCIRLAMQEAFRTTSSIKLITKDNNRPKLKAWLGGLIVGSKIGQSLRKVGLCYELIRTW</sequence>
<proteinExistence type="predicted"/>
<dbReference type="EMBL" id="JAYMYQ010000006">
    <property type="protein sequence ID" value="KAK7323752.1"/>
    <property type="molecule type" value="Genomic_DNA"/>
</dbReference>